<keyword evidence="5" id="KW-0472">Membrane</keyword>
<dbReference type="OrthoDB" id="9809068at2"/>
<dbReference type="GO" id="GO:0019898">
    <property type="term" value="C:extrinsic component of membrane"/>
    <property type="evidence" value="ECO:0007669"/>
    <property type="project" value="InterPro"/>
</dbReference>
<gene>
    <name evidence="9" type="ORF">TAGGR_1780</name>
</gene>
<dbReference type="GO" id="GO:1990961">
    <property type="term" value="P:xenobiotic detoxification by transmembrane export across the plasma membrane"/>
    <property type="evidence" value="ECO:0007669"/>
    <property type="project" value="InterPro"/>
</dbReference>
<dbReference type="InterPro" id="IPR006143">
    <property type="entry name" value="RND_pump_MFP"/>
</dbReference>
<dbReference type="Gene3D" id="6.10.140.1990">
    <property type="match status" value="1"/>
</dbReference>
<feature type="domain" description="Multidrug resistance protein MdtA-like alpha-helical hairpin" evidence="6">
    <location>
        <begin position="106"/>
        <end position="182"/>
    </location>
</feature>
<proteinExistence type="inferred from homology"/>
<evidence type="ECO:0000256" key="1">
    <source>
        <dbReference type="ARBA" id="ARBA00004196"/>
    </source>
</evidence>
<dbReference type="GO" id="GO:0015562">
    <property type="term" value="F:efflux transmembrane transporter activity"/>
    <property type="evidence" value="ECO:0007669"/>
    <property type="project" value="InterPro"/>
</dbReference>
<comment type="similarity">
    <text evidence="2">Belongs to the membrane fusion protein (MFP) (TC 8.A.1) family.</text>
</comment>
<keyword evidence="3 4" id="KW-0175">Coiled coil</keyword>
<evidence type="ECO:0000259" key="8">
    <source>
        <dbReference type="Pfam" id="PF25990"/>
    </source>
</evidence>
<feature type="domain" description="Multidrug resistance protein MdtA-like barrel-sandwich hybrid" evidence="7">
    <location>
        <begin position="60"/>
        <end position="212"/>
    </location>
</feature>
<dbReference type="InterPro" id="IPR058625">
    <property type="entry name" value="MdtA-like_BSH"/>
</dbReference>
<protein>
    <submittedName>
        <fullName evidence="9">HlyD family secretion protein</fullName>
    </submittedName>
</protein>
<comment type="subcellular location">
    <subcellularLocation>
        <location evidence="1">Cell envelope</location>
    </subcellularLocation>
</comment>
<dbReference type="Gene3D" id="2.40.30.170">
    <property type="match status" value="1"/>
</dbReference>
<keyword evidence="10" id="KW-1185">Reference proteome</keyword>
<dbReference type="Gene3D" id="2.40.50.100">
    <property type="match status" value="1"/>
</dbReference>
<feature type="coiled-coil region" evidence="4">
    <location>
        <begin position="144"/>
        <end position="178"/>
    </location>
</feature>
<organism evidence="9 10">
    <name type="scientific">Thermodesulfovibrio aggregans</name>
    <dbReference type="NCBI Taxonomy" id="86166"/>
    <lineage>
        <taxon>Bacteria</taxon>
        <taxon>Pseudomonadati</taxon>
        <taxon>Nitrospirota</taxon>
        <taxon>Thermodesulfovibrionia</taxon>
        <taxon>Thermodesulfovibrionales</taxon>
        <taxon>Thermodesulfovibrionaceae</taxon>
        <taxon>Thermodesulfovibrio</taxon>
    </lineage>
</organism>
<dbReference type="GO" id="GO:0030313">
    <property type="term" value="C:cell envelope"/>
    <property type="evidence" value="ECO:0007669"/>
    <property type="project" value="UniProtKB-SubCell"/>
</dbReference>
<evidence type="ECO:0000256" key="4">
    <source>
        <dbReference type="SAM" id="Coils"/>
    </source>
</evidence>
<dbReference type="InterPro" id="IPR050465">
    <property type="entry name" value="UPF0194_transport"/>
</dbReference>
<dbReference type="Pfam" id="PF25990">
    <property type="entry name" value="Beta-barrel_YknX"/>
    <property type="match status" value="1"/>
</dbReference>
<dbReference type="FunFam" id="2.40.30.170:FF:000010">
    <property type="entry name" value="Efflux RND transporter periplasmic adaptor subunit"/>
    <property type="match status" value="1"/>
</dbReference>
<dbReference type="Gene3D" id="6.20.50.140">
    <property type="match status" value="1"/>
</dbReference>
<evidence type="ECO:0000259" key="7">
    <source>
        <dbReference type="Pfam" id="PF25917"/>
    </source>
</evidence>
<dbReference type="SUPFAM" id="SSF111369">
    <property type="entry name" value="HlyD-like secretion proteins"/>
    <property type="match status" value="1"/>
</dbReference>
<comment type="caution">
    <text evidence="9">The sequence shown here is derived from an EMBL/GenBank/DDBJ whole genome shotgun (WGS) entry which is preliminary data.</text>
</comment>
<evidence type="ECO:0000259" key="6">
    <source>
        <dbReference type="Pfam" id="PF25876"/>
    </source>
</evidence>
<dbReference type="GO" id="GO:1990195">
    <property type="term" value="C:macrolide transmembrane transporter complex"/>
    <property type="evidence" value="ECO:0007669"/>
    <property type="project" value="InterPro"/>
</dbReference>
<evidence type="ECO:0000256" key="3">
    <source>
        <dbReference type="ARBA" id="ARBA00023054"/>
    </source>
</evidence>
<dbReference type="AlphaFoldDB" id="A0A0U9HNE0"/>
<dbReference type="PANTHER" id="PTHR32347:SF14">
    <property type="entry name" value="EFFLUX SYSTEM COMPONENT YKNX-RELATED"/>
    <property type="match status" value="1"/>
</dbReference>
<feature type="transmembrane region" description="Helical" evidence="5">
    <location>
        <begin position="7"/>
        <end position="28"/>
    </location>
</feature>
<accession>A0A0U9HNE0</accession>
<dbReference type="InterPro" id="IPR058624">
    <property type="entry name" value="MdtA-like_HH"/>
</dbReference>
<name>A0A0U9HNE0_9BACT</name>
<dbReference type="InterPro" id="IPR030190">
    <property type="entry name" value="MacA_alpha-hairpin_sf"/>
</dbReference>
<sequence length="386" mass="42485">MKKRKKIALISAGFLIILAVVFVILLSGSKKTEFKTVKVQRGDIVQTVTATGNVNPVTTILVGTRVSGTIVALYADYNSIVKKGQLIAQIDPTPFENDLKQAEADLYNAKSNLFKADVTLKDAERTFKRKQELFKRDLIARSELDDAETAYNTARAQYEIALAQVKKAEAGLRQAKTNLGYTRIVSPVNGVVIAKNVEVGQTVAASFQTPTLFTIAPDLTKMQVDTNVDEADISKIKNGMEATFTVDAYPDRKFKGVVSQIRLSPTVTQNVVTYDVVIAVDNSHLLLKPGMTANVTFVTEERKNVLKIPNAALRFRMPNTTPLKEQGVWVLREGKPVRVKIKTGISDGEWSEVVEGDIREGDSVIVEIKANKKASDSSPSPRMPRF</sequence>
<dbReference type="InterPro" id="IPR058636">
    <property type="entry name" value="Beta-barrel_YknX"/>
</dbReference>
<feature type="domain" description="YknX-like beta-barrel" evidence="8">
    <location>
        <begin position="222"/>
        <end position="295"/>
    </location>
</feature>
<dbReference type="NCBIfam" id="TIGR01730">
    <property type="entry name" value="RND_mfp"/>
    <property type="match status" value="1"/>
</dbReference>
<reference evidence="10" key="1">
    <citation type="submission" date="2016-01" db="EMBL/GenBank/DDBJ databases">
        <title>Draft genome sequence of Thermodesulfovibrio aggregans strain TGE-P1.</title>
        <authorList>
            <person name="Sekiguchi Y."/>
            <person name="Ohashi A."/>
            <person name="Matsuura N."/>
            <person name="Tourlousse M.D."/>
        </authorList>
    </citation>
    <scope>NUCLEOTIDE SEQUENCE [LARGE SCALE GENOMIC DNA]</scope>
    <source>
        <strain evidence="10">TGE-P1</strain>
    </source>
</reference>
<dbReference type="STRING" id="86166.TAGGR_1780"/>
<evidence type="ECO:0000313" key="10">
    <source>
        <dbReference type="Proteomes" id="UP000054976"/>
    </source>
</evidence>
<dbReference type="RefSeq" id="WP_059176030.1">
    <property type="nucleotide sequence ID" value="NZ_BCNO01000001.1"/>
</dbReference>
<evidence type="ECO:0000256" key="5">
    <source>
        <dbReference type="SAM" id="Phobius"/>
    </source>
</evidence>
<keyword evidence="5" id="KW-0812">Transmembrane</keyword>
<dbReference type="PANTHER" id="PTHR32347">
    <property type="entry name" value="EFFLUX SYSTEM COMPONENT YKNX-RELATED"/>
    <property type="match status" value="1"/>
</dbReference>
<dbReference type="Pfam" id="PF25917">
    <property type="entry name" value="BSH_RND"/>
    <property type="match status" value="1"/>
</dbReference>
<evidence type="ECO:0000256" key="2">
    <source>
        <dbReference type="ARBA" id="ARBA00009477"/>
    </source>
</evidence>
<evidence type="ECO:0000313" key="9">
    <source>
        <dbReference type="EMBL" id="GAQ94595.1"/>
    </source>
</evidence>
<dbReference type="Proteomes" id="UP000054976">
    <property type="component" value="Unassembled WGS sequence"/>
</dbReference>
<keyword evidence="5" id="KW-1133">Transmembrane helix</keyword>
<dbReference type="Pfam" id="PF25876">
    <property type="entry name" value="HH_MFP_RND"/>
    <property type="match status" value="1"/>
</dbReference>
<dbReference type="EMBL" id="BCNO01000001">
    <property type="protein sequence ID" value="GAQ94595.1"/>
    <property type="molecule type" value="Genomic_DNA"/>
</dbReference>